<geneLocation type="plastid" evidence="6"/>
<evidence type="ECO:0000256" key="3">
    <source>
        <dbReference type="ARBA" id="ARBA00023274"/>
    </source>
</evidence>
<protein>
    <recommendedName>
        <fullName evidence="4">30S ribosomal protein S10, chloroplastic</fullName>
    </recommendedName>
</protein>
<proteinExistence type="inferred from homology"/>
<keyword evidence="6" id="KW-0934">Plastid</keyword>
<dbReference type="NCBIfam" id="TIGR01049">
    <property type="entry name" value="rpsJ_bact"/>
    <property type="match status" value="1"/>
</dbReference>
<dbReference type="SUPFAM" id="SSF54999">
    <property type="entry name" value="Ribosomal protein S10"/>
    <property type="match status" value="1"/>
</dbReference>
<dbReference type="GeneID" id="27215947"/>
<gene>
    <name evidence="6" type="primary">rps10</name>
    <name evidence="6" type="ORF">Gele_205</name>
</gene>
<keyword evidence="2 6" id="KW-0689">Ribosomal protein</keyword>
<evidence type="ECO:0000313" key="6">
    <source>
        <dbReference type="EMBL" id="AMK96437.1"/>
    </source>
</evidence>
<dbReference type="PRINTS" id="PR00971">
    <property type="entry name" value="RIBOSOMALS10"/>
</dbReference>
<dbReference type="HAMAP" id="MF_00508">
    <property type="entry name" value="Ribosomal_uS10"/>
    <property type="match status" value="1"/>
</dbReference>
<evidence type="ECO:0000259" key="5">
    <source>
        <dbReference type="SMART" id="SM01403"/>
    </source>
</evidence>
<dbReference type="GO" id="GO:0005840">
    <property type="term" value="C:ribosome"/>
    <property type="evidence" value="ECO:0007669"/>
    <property type="project" value="UniProtKB-KW"/>
</dbReference>
<dbReference type="EMBL" id="KT266786">
    <property type="protein sequence ID" value="AMK96437.1"/>
    <property type="molecule type" value="Genomic_DNA"/>
</dbReference>
<dbReference type="InterPro" id="IPR036838">
    <property type="entry name" value="Ribosomal_uS10_dom_sf"/>
</dbReference>
<feature type="domain" description="Small ribosomal subunit protein uS10" evidence="5">
    <location>
        <begin position="8"/>
        <end position="102"/>
    </location>
</feature>
<dbReference type="FunFam" id="3.30.70.600:FF:000003">
    <property type="entry name" value="30S ribosomal protein S10"/>
    <property type="match status" value="1"/>
</dbReference>
<dbReference type="InterPro" id="IPR027486">
    <property type="entry name" value="Ribosomal_uS10_dom"/>
</dbReference>
<dbReference type="SMART" id="SM01403">
    <property type="entry name" value="Ribosomal_S10"/>
    <property type="match status" value="1"/>
</dbReference>
<organism evidence="6">
    <name type="scientific">Gelidium elegans</name>
    <name type="common">Red alga</name>
    <dbReference type="NCBI Taxonomy" id="37200"/>
    <lineage>
        <taxon>Eukaryota</taxon>
        <taxon>Rhodophyta</taxon>
        <taxon>Florideophyceae</taxon>
        <taxon>Rhodymeniophycidae</taxon>
        <taxon>Gelidiales</taxon>
        <taxon>Gelidiaceae</taxon>
        <taxon>Gelidium</taxon>
    </lineage>
</organism>
<name>A0A141SDR9_GELEL</name>
<dbReference type="PANTHER" id="PTHR11700">
    <property type="entry name" value="30S RIBOSOMAL PROTEIN S10 FAMILY MEMBER"/>
    <property type="match status" value="1"/>
</dbReference>
<dbReference type="AlphaFoldDB" id="A0A141SDR9"/>
<sequence>MSIENKIRIKLKAYNYHILNESCQEIIQTANRTQAKTIGPIPIPTKRKIYCILRSPHVDKDSREHFEIRTHTKIIDIYEPSSQTIDSLMKLNIHAGVDIEIKL</sequence>
<keyword evidence="3" id="KW-0687">Ribonucleoprotein</keyword>
<dbReference type="RefSeq" id="YP_009244195.1">
    <property type="nucleotide sequence ID" value="NC_029858.1"/>
</dbReference>
<evidence type="ECO:0000256" key="1">
    <source>
        <dbReference type="ARBA" id="ARBA00007102"/>
    </source>
</evidence>
<dbReference type="InterPro" id="IPR001848">
    <property type="entry name" value="Ribosomal_uS10"/>
</dbReference>
<accession>A0A141SDR9</accession>
<reference evidence="6" key="1">
    <citation type="submission" date="2015-07" db="EMBL/GenBank/DDBJ databases">
        <title>Reconstructing the complex evolutionary history of mobile plasmids in red algal genomes.</title>
        <authorList>
            <person name="Lee J."/>
            <person name="Kim K.M."/>
            <person name="Yang E.C."/>
            <person name="Miller K.A."/>
            <person name="Boo S.M."/>
            <person name="Bhattacharya D."/>
            <person name="Yoon H.S."/>
        </authorList>
    </citation>
    <scope>NUCLEOTIDE SEQUENCE</scope>
</reference>
<dbReference type="NCBIfam" id="NF001861">
    <property type="entry name" value="PRK00596.1"/>
    <property type="match status" value="1"/>
</dbReference>
<dbReference type="GO" id="GO:0003735">
    <property type="term" value="F:structural constituent of ribosome"/>
    <property type="evidence" value="ECO:0007669"/>
    <property type="project" value="InterPro"/>
</dbReference>
<dbReference type="GO" id="GO:0006412">
    <property type="term" value="P:translation"/>
    <property type="evidence" value="ECO:0007669"/>
    <property type="project" value="InterPro"/>
</dbReference>
<dbReference type="GO" id="GO:1990904">
    <property type="term" value="C:ribonucleoprotein complex"/>
    <property type="evidence" value="ECO:0007669"/>
    <property type="project" value="UniProtKB-KW"/>
</dbReference>
<dbReference type="Pfam" id="PF00338">
    <property type="entry name" value="Ribosomal_S10"/>
    <property type="match status" value="1"/>
</dbReference>
<dbReference type="Gene3D" id="3.30.70.600">
    <property type="entry name" value="Ribosomal protein S10 domain"/>
    <property type="match status" value="1"/>
</dbReference>
<comment type="similarity">
    <text evidence="1">Belongs to the universal ribosomal protein uS10 family.</text>
</comment>
<evidence type="ECO:0000256" key="2">
    <source>
        <dbReference type="ARBA" id="ARBA00022980"/>
    </source>
</evidence>
<evidence type="ECO:0000256" key="4">
    <source>
        <dbReference type="ARBA" id="ARBA00076889"/>
    </source>
</evidence>